<dbReference type="GO" id="GO:0006516">
    <property type="term" value="P:glycoprotein catabolic process"/>
    <property type="evidence" value="ECO:0007669"/>
    <property type="project" value="InterPro"/>
</dbReference>
<evidence type="ECO:0000256" key="9">
    <source>
        <dbReference type="ARBA" id="ARBA00022801"/>
    </source>
</evidence>
<accession>A0A7R8WD57</accession>
<evidence type="ECO:0000256" key="1">
    <source>
        <dbReference type="ARBA" id="ARBA00001650"/>
    </source>
</evidence>
<dbReference type="InterPro" id="IPR008979">
    <property type="entry name" value="Galactose-bd-like_sf"/>
</dbReference>
<comment type="function">
    <text evidence="11">Specifically deglycosylates the denatured form of N-linked glycoproteins in the cytoplasm and assists their proteasome-mediated degradation. Cleaves the beta-aspartyl-glucosamine (GlcNAc) of the glycan and the amide side chain of Asn, converting Asn to Asp. Prefers proteins containing high-mannose over those bearing complex type oligosaccharides. Can recognize misfolded proteins in the endoplasmic reticulum that are exported to the cytosol to be destroyed and deglycosylate them, while it has no activity toward native proteins. Deglycosylation is a prerequisite for subsequent proteasome-mediated degradation of some, but not all, misfolded glycoproteins.</text>
</comment>
<dbReference type="PANTHER" id="PTHR12143">
    <property type="entry name" value="PEPTIDE N-GLYCANASE PNGASE -RELATED"/>
    <property type="match status" value="1"/>
</dbReference>
<dbReference type="Gene3D" id="1.20.58.2190">
    <property type="match status" value="1"/>
</dbReference>
<evidence type="ECO:0000256" key="11">
    <source>
        <dbReference type="ARBA" id="ARBA00024870"/>
    </source>
</evidence>
<dbReference type="GO" id="GO:0046872">
    <property type="term" value="F:metal ion binding"/>
    <property type="evidence" value="ECO:0007669"/>
    <property type="project" value="UniProtKB-KW"/>
</dbReference>
<dbReference type="GO" id="GO:0005829">
    <property type="term" value="C:cytosol"/>
    <property type="evidence" value="ECO:0007669"/>
    <property type="project" value="TreeGrafter"/>
</dbReference>
<comment type="catalytic activity">
    <reaction evidence="1">
        <text>Hydrolysis of an N(4)-(acetyl-beta-D-glucosaminyl)asparagine residue in which the glucosamine residue may be further glycosylated, to yield a (substituted) N-acetyl-beta-D-glucosaminylamine and a peptide containing an aspartate residue.</text>
        <dbReference type="EC" id="3.5.1.52"/>
    </reaction>
</comment>
<evidence type="ECO:0000256" key="3">
    <source>
        <dbReference type="ARBA" id="ARBA00004496"/>
    </source>
</evidence>
<evidence type="ECO:0000256" key="8">
    <source>
        <dbReference type="ARBA" id="ARBA00022723"/>
    </source>
</evidence>
<dbReference type="OrthoDB" id="409136at2759"/>
<keyword evidence="8" id="KW-0479">Metal-binding</keyword>
<evidence type="ECO:0000256" key="12">
    <source>
        <dbReference type="ARBA" id="ARBA00032901"/>
    </source>
</evidence>
<comment type="similarity">
    <text evidence="4 13">Belongs to the transglutaminase-like superfamily. PNGase family.</text>
</comment>
<dbReference type="InterPro" id="IPR038765">
    <property type="entry name" value="Papain-like_cys_pep_sf"/>
</dbReference>
<dbReference type="InterPro" id="IPR038680">
    <property type="entry name" value="PAW_sf"/>
</dbReference>
<dbReference type="SUPFAM" id="SSF54001">
    <property type="entry name" value="Cysteine proteinases"/>
    <property type="match status" value="1"/>
</dbReference>
<dbReference type="AlphaFoldDB" id="A0A7R8WD57"/>
<dbReference type="InterPro" id="IPR002931">
    <property type="entry name" value="Transglutaminase-like"/>
</dbReference>
<dbReference type="InterPro" id="IPR018997">
    <property type="entry name" value="PUB_domain"/>
</dbReference>
<evidence type="ECO:0000256" key="10">
    <source>
        <dbReference type="ARBA" id="ARBA00022833"/>
    </source>
</evidence>
<organism evidence="14">
    <name type="scientific">Cyprideis torosa</name>
    <dbReference type="NCBI Taxonomy" id="163714"/>
    <lineage>
        <taxon>Eukaryota</taxon>
        <taxon>Metazoa</taxon>
        <taxon>Ecdysozoa</taxon>
        <taxon>Arthropoda</taxon>
        <taxon>Crustacea</taxon>
        <taxon>Oligostraca</taxon>
        <taxon>Ostracoda</taxon>
        <taxon>Podocopa</taxon>
        <taxon>Podocopida</taxon>
        <taxon>Cytherocopina</taxon>
        <taxon>Cytheroidea</taxon>
        <taxon>Cytherideidae</taxon>
        <taxon>Cyprideis</taxon>
    </lineage>
</organism>
<evidence type="ECO:0000256" key="6">
    <source>
        <dbReference type="ARBA" id="ARBA00018546"/>
    </source>
</evidence>
<evidence type="ECO:0000256" key="2">
    <source>
        <dbReference type="ARBA" id="ARBA00001947"/>
    </source>
</evidence>
<comment type="cofactor">
    <cofactor evidence="2">
        <name>Zn(2+)</name>
        <dbReference type="ChEBI" id="CHEBI:29105"/>
    </cofactor>
</comment>
<dbReference type="InterPro" id="IPR036339">
    <property type="entry name" value="PUB-like_dom_sf"/>
</dbReference>
<dbReference type="Gene3D" id="2.60.120.1020">
    <property type="entry name" value="Peptide N glycanase, PAW domain"/>
    <property type="match status" value="1"/>
</dbReference>
<proteinExistence type="inferred from homology"/>
<dbReference type="SUPFAM" id="SSF143503">
    <property type="entry name" value="PUG domain-like"/>
    <property type="match status" value="1"/>
</dbReference>
<evidence type="ECO:0000256" key="7">
    <source>
        <dbReference type="ARBA" id="ARBA00022490"/>
    </source>
</evidence>
<name>A0A7R8WD57_9CRUS</name>
<dbReference type="GO" id="GO:0000224">
    <property type="term" value="F:peptide-N4-(N-acetyl-beta-glucosaminyl)asparagine amidase activity"/>
    <property type="evidence" value="ECO:0007669"/>
    <property type="project" value="UniProtKB-EC"/>
</dbReference>
<evidence type="ECO:0000256" key="5">
    <source>
        <dbReference type="ARBA" id="ARBA00012158"/>
    </source>
</evidence>
<dbReference type="Gene3D" id="2.20.25.10">
    <property type="match status" value="1"/>
</dbReference>
<sequence length="656" mass="74415">MCSNENKRVCEALQVFMGSSPPSETVGAIKELFRNILREPSDPVFRTIPVSSSLFMETLLPVAGAMELLTAVGFEDRGDIDAFVLKEGRTIGPINLVMQWWNVLDKEEGEKRLGEGLWTVDTLRSALAKEEDSNNSTGPPKEETRRSPSPVVLVSPPISSLPPYLSHAWAQTGIIQLYESISLQGKALACMPLERFKVDAEEIALLQKNPLKGSAVKEYLLPSLLKWFKEEFFSWFDKPSCGTCDRAMTSVPPPAATAEDLRWGGQRVEGYRCSLCGEQARFVRYNHPEKLLETRKGRCGEWANCFTLCLRALGFPARWVTDNADHVWSEVFLESSDSWVHMDPCEGVMDQPLIYEAGWGKKQWLVLAVSVDEIVDVTWRYSMDHAATRQRRRERMLSEVELMQNLSHMTRKIQESFLSSPEGRARKEKVMRRRALELAGFLTQRNAKSCDMVGRQSGSVSWRTSRGEMGSQTKGGYVFKPDAKSDSIDVRYSCVQDRYSNEKAEVLQQNFEAGVWKFVNVFRKKELDWKMVYLARNAGTDSAEIEWKFESGENKRWVEKVVIRISSTVFETGKVEAFLRDSSNASQVDVRVDGVEQTFDISQWKCSSVVLSIRLSGGQGSSAWQHAQLFRQSLKEKEWVSGSAAPFRVCCFFHRE</sequence>
<dbReference type="SMART" id="SM00460">
    <property type="entry name" value="TGc"/>
    <property type="match status" value="1"/>
</dbReference>
<evidence type="ECO:0000313" key="14">
    <source>
        <dbReference type="EMBL" id="CAD7228792.1"/>
    </source>
</evidence>
<keyword evidence="9" id="KW-0378">Hydrolase</keyword>
<keyword evidence="7" id="KW-0963">Cytoplasm</keyword>
<gene>
    <name evidence="14" type="ORF">CTOB1V02_LOCUS6670</name>
</gene>
<dbReference type="GO" id="GO:0005634">
    <property type="term" value="C:nucleus"/>
    <property type="evidence" value="ECO:0007669"/>
    <property type="project" value="TreeGrafter"/>
</dbReference>
<dbReference type="Pfam" id="PF01841">
    <property type="entry name" value="Transglut_core"/>
    <property type="match status" value="1"/>
</dbReference>
<dbReference type="InterPro" id="IPR050883">
    <property type="entry name" value="PNGase"/>
</dbReference>
<dbReference type="EMBL" id="OB661703">
    <property type="protein sequence ID" value="CAD7228792.1"/>
    <property type="molecule type" value="Genomic_DNA"/>
</dbReference>
<evidence type="ECO:0000256" key="4">
    <source>
        <dbReference type="ARBA" id="ARBA00009390"/>
    </source>
</evidence>
<keyword evidence="10" id="KW-0862">Zinc</keyword>
<dbReference type="SMART" id="SM00613">
    <property type="entry name" value="PAW"/>
    <property type="match status" value="1"/>
</dbReference>
<evidence type="ECO:0000256" key="13">
    <source>
        <dbReference type="PROSITE-ProRule" id="PRU00731"/>
    </source>
</evidence>
<dbReference type="Pfam" id="PF04721">
    <property type="entry name" value="PAW"/>
    <property type="match status" value="1"/>
</dbReference>
<dbReference type="PANTHER" id="PTHR12143:SF19">
    <property type="entry name" value="PEPTIDE-N(4)-(N-ACETYL-BETA-GLUCOSAMINYL)ASPARAGINE AMIDASE"/>
    <property type="match status" value="1"/>
</dbReference>
<dbReference type="SUPFAM" id="SSF49785">
    <property type="entry name" value="Galactose-binding domain-like"/>
    <property type="match status" value="1"/>
</dbReference>
<dbReference type="InterPro" id="IPR006588">
    <property type="entry name" value="Peptide_N_glycanase_PAW_dom"/>
</dbReference>
<dbReference type="EC" id="3.5.1.52" evidence="5"/>
<reference evidence="14" key="1">
    <citation type="submission" date="2020-11" db="EMBL/GenBank/DDBJ databases">
        <authorList>
            <person name="Tran Van P."/>
        </authorList>
    </citation>
    <scope>NUCLEOTIDE SEQUENCE</scope>
</reference>
<dbReference type="Pfam" id="PF09409">
    <property type="entry name" value="PUB"/>
    <property type="match status" value="1"/>
</dbReference>
<comment type="subcellular location">
    <subcellularLocation>
        <location evidence="3">Cytoplasm</location>
    </subcellularLocation>
</comment>
<dbReference type="PROSITE" id="PS51398">
    <property type="entry name" value="PAW"/>
    <property type="match status" value="1"/>
</dbReference>
<protein>
    <recommendedName>
        <fullName evidence="6">Peptide-N(4)-(N-acetyl-beta-glucosaminyl)asparagine amidase</fullName>
        <ecNumber evidence="5">3.5.1.52</ecNumber>
    </recommendedName>
    <alternativeName>
        <fullName evidence="12">Peptide:N-glycanase</fullName>
    </alternativeName>
</protein>
<dbReference type="Gene3D" id="3.10.620.30">
    <property type="match status" value="1"/>
</dbReference>
<dbReference type="CDD" id="cd09212">
    <property type="entry name" value="PUB"/>
    <property type="match status" value="1"/>
</dbReference>